<dbReference type="Pfam" id="PF13378">
    <property type="entry name" value="MR_MLE_C"/>
    <property type="match status" value="1"/>
</dbReference>
<dbReference type="SUPFAM" id="SSF51604">
    <property type="entry name" value="Enolase C-terminal domain-like"/>
    <property type="match status" value="1"/>
</dbReference>
<dbReference type="SMART" id="SM00922">
    <property type="entry name" value="MR_MLE"/>
    <property type="match status" value="1"/>
</dbReference>
<dbReference type="PANTHER" id="PTHR48080">
    <property type="entry name" value="D-GALACTONATE DEHYDRATASE-RELATED"/>
    <property type="match status" value="1"/>
</dbReference>
<dbReference type="EMBL" id="BMHP01000018">
    <property type="protein sequence ID" value="GGE02126.1"/>
    <property type="molecule type" value="Genomic_DNA"/>
</dbReference>
<dbReference type="InterPro" id="IPR013341">
    <property type="entry name" value="Mandelate_racemase_N_dom"/>
</dbReference>
<dbReference type="InterPro" id="IPR029017">
    <property type="entry name" value="Enolase-like_N"/>
</dbReference>
<dbReference type="RefSeq" id="WP_189000904.1">
    <property type="nucleotide sequence ID" value="NZ_BMHP01000018.1"/>
</dbReference>
<dbReference type="FunFam" id="3.30.390.10:FF:000003">
    <property type="entry name" value="D-galactonate dehydratase"/>
    <property type="match status" value="1"/>
</dbReference>
<keyword evidence="2" id="KW-0460">Magnesium</keyword>
<dbReference type="PROSITE" id="PS00909">
    <property type="entry name" value="MR_MLE_2"/>
    <property type="match status" value="1"/>
</dbReference>
<dbReference type="GO" id="GO:0046872">
    <property type="term" value="F:metal ion binding"/>
    <property type="evidence" value="ECO:0007669"/>
    <property type="project" value="UniProtKB-KW"/>
</dbReference>
<accession>A0A917E484</accession>
<reference evidence="5" key="2">
    <citation type="submission" date="2020-09" db="EMBL/GenBank/DDBJ databases">
        <authorList>
            <person name="Sun Q."/>
            <person name="Zhou Y."/>
        </authorList>
    </citation>
    <scope>NUCLEOTIDE SEQUENCE</scope>
    <source>
        <strain evidence="5">CGMCC 1.15178</strain>
    </source>
</reference>
<dbReference type="SFLD" id="SFLDS00001">
    <property type="entry name" value="Enolase"/>
    <property type="match status" value="1"/>
</dbReference>
<dbReference type="PANTHER" id="PTHR48080:SF2">
    <property type="entry name" value="D-GALACTONATE DEHYDRATASE"/>
    <property type="match status" value="1"/>
</dbReference>
<dbReference type="AlphaFoldDB" id="A0A917E484"/>
<evidence type="ECO:0000313" key="6">
    <source>
        <dbReference type="Proteomes" id="UP000612456"/>
    </source>
</evidence>
<name>A0A917E484_9BACL</name>
<sequence>MKITKLETFHVRPRWLFLKIHTDEGIVGYGEPVLEGRARTVETAIKEFERYLIGQDPMLIEHHWQVMYRGGFYRGGPVILSAISGIEQALWDIKGKYYNMPVYEMLGGACRNKIRMYTHVKQVGIKNGNSIDQMVEMARERKEQGYTAIKYSIIPPIRNIDTLAAVEEHVERFARVREAIGKDIDLAIDFHGRVSPAMAIRLAKALEPYYPMFIEEPCLPENVDAMVRIAQSTTIPIAAGERLFTKWGYRELLEKQAVAVVQPDLCHVGGILEAKKIAAMAEVYYRSVAPHNPLGPISLAACLQLDACIPNFLFQEHPGMPEKWDLGEGYLKNPFVIVDGYIPLPRGPGLGIELDEEAMKDKIFDGIWETPLLYEEDGSLADW</sequence>
<dbReference type="GO" id="GO:0009063">
    <property type="term" value="P:amino acid catabolic process"/>
    <property type="evidence" value="ECO:0007669"/>
    <property type="project" value="InterPro"/>
</dbReference>
<feature type="domain" description="Mandelate racemase/muconate lactonizing enzyme C-terminal" evidence="4">
    <location>
        <begin position="131"/>
        <end position="236"/>
    </location>
</feature>
<dbReference type="SFLD" id="SFLDG00179">
    <property type="entry name" value="mandelate_racemase"/>
    <property type="match status" value="1"/>
</dbReference>
<gene>
    <name evidence="5" type="ORF">GCM10010911_71450</name>
</gene>
<dbReference type="Gene3D" id="3.20.20.120">
    <property type="entry name" value="Enolase-like C-terminal domain"/>
    <property type="match status" value="1"/>
</dbReference>
<dbReference type="SUPFAM" id="SSF54826">
    <property type="entry name" value="Enolase N-terminal domain-like"/>
    <property type="match status" value="1"/>
</dbReference>
<dbReference type="InterPro" id="IPR034593">
    <property type="entry name" value="DgoD-like"/>
</dbReference>
<evidence type="ECO:0000256" key="2">
    <source>
        <dbReference type="ARBA" id="ARBA00022842"/>
    </source>
</evidence>
<evidence type="ECO:0000313" key="5">
    <source>
        <dbReference type="EMBL" id="GGE02126.1"/>
    </source>
</evidence>
<evidence type="ECO:0000259" key="4">
    <source>
        <dbReference type="SMART" id="SM00922"/>
    </source>
</evidence>
<dbReference type="Gene3D" id="3.30.390.10">
    <property type="entry name" value="Enolase-like, N-terminal domain"/>
    <property type="match status" value="1"/>
</dbReference>
<dbReference type="Pfam" id="PF02746">
    <property type="entry name" value="MR_MLE_N"/>
    <property type="match status" value="1"/>
</dbReference>
<dbReference type="InterPro" id="IPR029065">
    <property type="entry name" value="Enolase_C-like"/>
</dbReference>
<keyword evidence="6" id="KW-1185">Reference proteome</keyword>
<proteinExistence type="predicted"/>
<reference evidence="5" key="1">
    <citation type="journal article" date="2014" name="Int. J. Syst. Evol. Microbiol.">
        <title>Complete genome sequence of Corynebacterium casei LMG S-19264T (=DSM 44701T), isolated from a smear-ripened cheese.</title>
        <authorList>
            <consortium name="US DOE Joint Genome Institute (JGI-PGF)"/>
            <person name="Walter F."/>
            <person name="Albersmeier A."/>
            <person name="Kalinowski J."/>
            <person name="Ruckert C."/>
        </authorList>
    </citation>
    <scope>NUCLEOTIDE SEQUENCE</scope>
    <source>
        <strain evidence="5">CGMCC 1.15178</strain>
    </source>
</reference>
<dbReference type="InterPro" id="IPR018110">
    <property type="entry name" value="Mandel_Rmase/mucon_lact_enz_CS"/>
</dbReference>
<evidence type="ECO:0000256" key="3">
    <source>
        <dbReference type="ARBA" id="ARBA00023239"/>
    </source>
</evidence>
<evidence type="ECO:0000256" key="1">
    <source>
        <dbReference type="ARBA" id="ARBA00022723"/>
    </source>
</evidence>
<dbReference type="InterPro" id="IPR023592">
    <property type="entry name" value="Galactonate_deHydtase"/>
</dbReference>
<dbReference type="CDD" id="cd03325">
    <property type="entry name" value="D-galactonate_dehydratase"/>
    <property type="match status" value="1"/>
</dbReference>
<comment type="caution">
    <text evidence="5">The sequence shown here is derived from an EMBL/GenBank/DDBJ whole genome shotgun (WGS) entry which is preliminary data.</text>
</comment>
<dbReference type="GO" id="GO:0008869">
    <property type="term" value="F:galactonate dehydratase activity"/>
    <property type="evidence" value="ECO:0007669"/>
    <property type="project" value="InterPro"/>
</dbReference>
<dbReference type="NCBIfam" id="NF010624">
    <property type="entry name" value="PRK14017.1"/>
    <property type="match status" value="1"/>
</dbReference>
<dbReference type="GO" id="GO:0034194">
    <property type="term" value="P:D-galactonate catabolic process"/>
    <property type="evidence" value="ECO:0007669"/>
    <property type="project" value="InterPro"/>
</dbReference>
<dbReference type="InterPro" id="IPR036849">
    <property type="entry name" value="Enolase-like_C_sf"/>
</dbReference>
<dbReference type="InterPro" id="IPR013342">
    <property type="entry name" value="Mandelate_racemase_C"/>
</dbReference>
<organism evidence="5 6">
    <name type="scientific">Paenibacillus nasutitermitis</name>
    <dbReference type="NCBI Taxonomy" id="1652958"/>
    <lineage>
        <taxon>Bacteria</taxon>
        <taxon>Bacillati</taxon>
        <taxon>Bacillota</taxon>
        <taxon>Bacilli</taxon>
        <taxon>Bacillales</taxon>
        <taxon>Paenibacillaceae</taxon>
        <taxon>Paenibacillus</taxon>
    </lineage>
</organism>
<keyword evidence="1" id="KW-0479">Metal-binding</keyword>
<protein>
    <submittedName>
        <fullName evidence="5">Galactonate dehydratase</fullName>
    </submittedName>
</protein>
<dbReference type="Proteomes" id="UP000612456">
    <property type="component" value="Unassembled WGS sequence"/>
</dbReference>
<keyword evidence="3" id="KW-0456">Lyase</keyword>